<dbReference type="Proteomes" id="UP000516072">
    <property type="component" value="Chromosome"/>
</dbReference>
<evidence type="ECO:0000256" key="10">
    <source>
        <dbReference type="ARBA" id="ARBA00048552"/>
    </source>
</evidence>
<keyword evidence="13" id="KW-1185">Reference proteome</keyword>
<keyword evidence="7 11" id="KW-0804">Transcription</keyword>
<comment type="similarity">
    <text evidence="1 11">Belongs to the RNA polymerase subunit omega family.</text>
</comment>
<reference evidence="12 13" key="1">
    <citation type="submission" date="2020-03" db="EMBL/GenBank/DDBJ databases">
        <authorList>
            <person name="Picone N."/>
        </authorList>
    </citation>
    <scope>NUCLEOTIDE SEQUENCE [LARGE SCALE GENOMIC DNA]</scope>
    <source>
        <strain evidence="12">NSCAC1</strain>
    </source>
</reference>
<evidence type="ECO:0000256" key="1">
    <source>
        <dbReference type="ARBA" id="ARBA00006711"/>
    </source>
</evidence>
<evidence type="ECO:0000313" key="13">
    <source>
        <dbReference type="Proteomes" id="UP000516072"/>
    </source>
</evidence>
<evidence type="ECO:0000313" key="12">
    <source>
        <dbReference type="EMBL" id="CAB1277009.1"/>
    </source>
</evidence>
<dbReference type="HAMAP" id="MF_00366">
    <property type="entry name" value="RNApol_bact_RpoZ"/>
    <property type="match status" value="1"/>
</dbReference>
<dbReference type="InterPro" id="IPR006110">
    <property type="entry name" value="Pol_omega/Rpo6/RPB6"/>
</dbReference>
<keyword evidence="5 11" id="KW-0808">Transferase</keyword>
<dbReference type="SMART" id="SM01409">
    <property type="entry name" value="RNA_pol_Rpb6"/>
    <property type="match status" value="1"/>
</dbReference>
<dbReference type="AlphaFoldDB" id="A0A7G1QAY4"/>
<keyword evidence="6 11" id="KW-0548">Nucleotidyltransferase</keyword>
<dbReference type="GO" id="GO:0006351">
    <property type="term" value="P:DNA-templated transcription"/>
    <property type="evidence" value="ECO:0007669"/>
    <property type="project" value="UniProtKB-UniRule"/>
</dbReference>
<keyword evidence="4 11" id="KW-0240">DNA-directed RNA polymerase</keyword>
<dbReference type="EC" id="2.7.7.6" evidence="2 11"/>
<evidence type="ECO:0000256" key="6">
    <source>
        <dbReference type="ARBA" id="ARBA00022695"/>
    </source>
</evidence>
<dbReference type="SUPFAM" id="SSF63562">
    <property type="entry name" value="RPB6/omega subunit-like"/>
    <property type="match status" value="1"/>
</dbReference>
<evidence type="ECO:0000256" key="9">
    <source>
        <dbReference type="ARBA" id="ARBA00030998"/>
    </source>
</evidence>
<evidence type="ECO:0000256" key="3">
    <source>
        <dbReference type="ARBA" id="ARBA00013725"/>
    </source>
</evidence>
<evidence type="ECO:0000256" key="5">
    <source>
        <dbReference type="ARBA" id="ARBA00022679"/>
    </source>
</evidence>
<dbReference type="PANTHER" id="PTHR34476">
    <property type="entry name" value="DNA-DIRECTED RNA POLYMERASE SUBUNIT OMEGA"/>
    <property type="match status" value="1"/>
</dbReference>
<comment type="subunit">
    <text evidence="11">The RNAP catalytic core consists of 2 alpha, 1 beta, 1 beta' and 1 omega subunit. When a sigma factor is associated with the core the holoenzyme is formed, which can initiate transcription.</text>
</comment>
<dbReference type="EMBL" id="LR778175">
    <property type="protein sequence ID" value="CAB1277009.1"/>
    <property type="molecule type" value="Genomic_DNA"/>
</dbReference>
<dbReference type="GO" id="GO:0000428">
    <property type="term" value="C:DNA-directed RNA polymerase complex"/>
    <property type="evidence" value="ECO:0007669"/>
    <property type="project" value="UniProtKB-KW"/>
</dbReference>
<dbReference type="KEGG" id="ntg:NSCAC_1456"/>
<evidence type="ECO:0000256" key="4">
    <source>
        <dbReference type="ARBA" id="ARBA00022478"/>
    </source>
</evidence>
<dbReference type="Pfam" id="PF01192">
    <property type="entry name" value="RNA_pol_Rpb6"/>
    <property type="match status" value="1"/>
</dbReference>
<evidence type="ECO:0000256" key="2">
    <source>
        <dbReference type="ARBA" id="ARBA00012418"/>
    </source>
</evidence>
<dbReference type="Gene3D" id="3.90.940.10">
    <property type="match status" value="1"/>
</dbReference>
<evidence type="ECO:0000256" key="8">
    <source>
        <dbReference type="ARBA" id="ARBA00029924"/>
    </source>
</evidence>
<dbReference type="GO" id="GO:0003899">
    <property type="term" value="F:DNA-directed RNA polymerase activity"/>
    <property type="evidence" value="ECO:0007669"/>
    <property type="project" value="UniProtKB-UniRule"/>
</dbReference>
<evidence type="ECO:0000256" key="7">
    <source>
        <dbReference type="ARBA" id="ARBA00023163"/>
    </source>
</evidence>
<comment type="catalytic activity">
    <reaction evidence="10 11">
        <text>RNA(n) + a ribonucleoside 5'-triphosphate = RNA(n+1) + diphosphate</text>
        <dbReference type="Rhea" id="RHEA:21248"/>
        <dbReference type="Rhea" id="RHEA-COMP:14527"/>
        <dbReference type="Rhea" id="RHEA-COMP:17342"/>
        <dbReference type="ChEBI" id="CHEBI:33019"/>
        <dbReference type="ChEBI" id="CHEBI:61557"/>
        <dbReference type="ChEBI" id="CHEBI:140395"/>
        <dbReference type="EC" id="2.7.7.6"/>
    </reaction>
</comment>
<accession>A0A7G1QAY4</accession>
<dbReference type="RefSeq" id="WP_197744129.1">
    <property type="nucleotide sequence ID" value="NZ_LR778175.1"/>
</dbReference>
<protein>
    <recommendedName>
        <fullName evidence="3 11">DNA-directed RNA polymerase subunit omega</fullName>
        <shortName evidence="11">RNAP omega subunit</shortName>
        <ecNumber evidence="2 11">2.7.7.6</ecNumber>
    </recommendedName>
    <alternativeName>
        <fullName evidence="9 11">RNA polymerase omega subunit</fullName>
    </alternativeName>
    <alternativeName>
        <fullName evidence="8 11">Transcriptase subunit omega</fullName>
    </alternativeName>
</protein>
<gene>
    <name evidence="11 12" type="primary">rpoZ</name>
    <name evidence="12" type="ORF">NSCAC_1456</name>
</gene>
<dbReference type="GO" id="GO:0003677">
    <property type="term" value="F:DNA binding"/>
    <property type="evidence" value="ECO:0007669"/>
    <property type="project" value="UniProtKB-UniRule"/>
</dbReference>
<dbReference type="InterPro" id="IPR036161">
    <property type="entry name" value="RPB6/omega-like_sf"/>
</dbReference>
<name>A0A7G1QAY4_9GAMM</name>
<sequence length="88" mass="9957">MARLTVEDCIKHVDNRFMLILVAVKRARQLANGAESIIPLDNDKPTVVALREIAEGHINTDILNEDSHSLPSLFESSYEREEHVQGEF</sequence>
<organism evidence="12 13">
    <name type="scientific">Candidatus Nitrosacidococcus tergens</name>
    <dbReference type="NCBI Taxonomy" id="553981"/>
    <lineage>
        <taxon>Bacteria</taxon>
        <taxon>Pseudomonadati</taxon>
        <taxon>Pseudomonadota</taxon>
        <taxon>Gammaproteobacteria</taxon>
        <taxon>Chromatiales</taxon>
        <taxon>Chromatiaceae</taxon>
        <taxon>Candidatus Nitrosacidococcus</taxon>
    </lineage>
</organism>
<proteinExistence type="inferred from homology"/>
<dbReference type="InterPro" id="IPR003716">
    <property type="entry name" value="DNA-dir_RNA_pol_omega"/>
</dbReference>
<evidence type="ECO:0000256" key="11">
    <source>
        <dbReference type="HAMAP-Rule" id="MF_00366"/>
    </source>
</evidence>
<comment type="function">
    <text evidence="11">Promotes RNA polymerase assembly. Latches the N- and C-terminal regions of the beta' subunit thereby facilitating its interaction with the beta and alpha subunits.</text>
</comment>
<dbReference type="PANTHER" id="PTHR34476:SF1">
    <property type="entry name" value="DNA-DIRECTED RNA POLYMERASE SUBUNIT OMEGA"/>
    <property type="match status" value="1"/>
</dbReference>
<dbReference type="NCBIfam" id="TIGR00690">
    <property type="entry name" value="rpoZ"/>
    <property type="match status" value="1"/>
</dbReference>